<dbReference type="InterPro" id="IPR000212">
    <property type="entry name" value="DNA_helicase_UvrD/REP"/>
</dbReference>
<dbReference type="Pfam" id="PF13245">
    <property type="entry name" value="AAA_19"/>
    <property type="match status" value="1"/>
</dbReference>
<sequence length="496" mass="54277">MGRHRTIARSGFRPRSIGCSTGPPMPAIDLLAIERGHISAPAGYGKTQLIADSLAGHNAMRPVLVLTHTNGGVAALRKRLAKHGVSSDAYTLRTLDGWALRLLSAYPSRAEIDIRHLDVTRPGQDYPEIQRRVRGLVASGHIKDVLCASYSHVIVDEYQDCSLDQHAMIVGCAEVLPTVVLGDPMQSVFGFAGRRVDWNDLPADFPEHHELDTPWRWNNAKAPEIGRWLACVRRALINRDPIDLNDVPAGVVWQRPGPSHQRRRSEAAALRQLARAGSVLVIGPSAEANARHDFARRNPGVTVVEPVELRRLAAFARNLNLDEPLNMIEECARLARDVLTGLTRADVFRGRIERIHENGPGRFQLTEADQAALGLIARPSYAAATALLQALRASAQTRLFRPTIYNAALGALSRASTGQVESLSAATRAERDVRRHQARTVGKMAIGSTLLLKGLEADGCMIMNAHTLDRYDLYVALTRGAKGICIWSNSDTLEPA</sequence>
<evidence type="ECO:0000256" key="1">
    <source>
        <dbReference type="ARBA" id="ARBA00034923"/>
    </source>
</evidence>
<dbReference type="InterPro" id="IPR027417">
    <property type="entry name" value="P-loop_NTPase"/>
</dbReference>
<dbReference type="InParanoid" id="A0A423PEV9"/>
<dbReference type="GO" id="GO:0005524">
    <property type="term" value="F:ATP binding"/>
    <property type="evidence" value="ECO:0007669"/>
    <property type="project" value="InterPro"/>
</dbReference>
<comment type="caution">
    <text evidence="2">The sequence shown here is derived from an EMBL/GenBank/DDBJ whole genome shotgun (WGS) entry which is preliminary data.</text>
</comment>
<dbReference type="Gene3D" id="3.40.50.300">
    <property type="entry name" value="P-loop containing nucleotide triphosphate hydrolases"/>
    <property type="match status" value="1"/>
</dbReference>
<proteinExistence type="predicted"/>
<keyword evidence="2" id="KW-0547">Nucleotide-binding</keyword>
<evidence type="ECO:0000313" key="2">
    <source>
        <dbReference type="EMBL" id="ROO24128.1"/>
    </source>
</evidence>
<dbReference type="PANTHER" id="PTHR11070:SF2">
    <property type="entry name" value="ATP-DEPENDENT DNA HELICASE SRS2"/>
    <property type="match status" value="1"/>
</dbReference>
<dbReference type="SUPFAM" id="SSF52540">
    <property type="entry name" value="P-loop containing nucleoside triphosphate hydrolases"/>
    <property type="match status" value="1"/>
</dbReference>
<protein>
    <recommendedName>
        <fullName evidence="1">DNA 3'-5' helicase II</fullName>
    </recommendedName>
</protein>
<dbReference type="Proteomes" id="UP000285310">
    <property type="component" value="Unassembled WGS sequence"/>
</dbReference>
<dbReference type="EMBL" id="AYKG01000068">
    <property type="protein sequence ID" value="ROO24128.1"/>
    <property type="molecule type" value="Genomic_DNA"/>
</dbReference>
<dbReference type="PANTHER" id="PTHR11070">
    <property type="entry name" value="UVRD / RECB / PCRA DNA HELICASE FAMILY MEMBER"/>
    <property type="match status" value="1"/>
</dbReference>
<dbReference type="GO" id="GO:0043138">
    <property type="term" value="F:3'-5' DNA helicase activity"/>
    <property type="evidence" value="ECO:0007669"/>
    <property type="project" value="TreeGrafter"/>
</dbReference>
<name>A0A423PEV9_9GAMM</name>
<organism evidence="2 3">
    <name type="scientific">Salinisphaera japonica YTM-1</name>
    <dbReference type="NCBI Taxonomy" id="1209778"/>
    <lineage>
        <taxon>Bacteria</taxon>
        <taxon>Pseudomonadati</taxon>
        <taxon>Pseudomonadota</taxon>
        <taxon>Gammaproteobacteria</taxon>
        <taxon>Salinisphaerales</taxon>
        <taxon>Salinisphaeraceae</taxon>
        <taxon>Salinisphaera</taxon>
    </lineage>
</organism>
<evidence type="ECO:0000313" key="3">
    <source>
        <dbReference type="Proteomes" id="UP000285310"/>
    </source>
</evidence>
<accession>A0A423PEV9</accession>
<gene>
    <name evidence="2" type="ORF">SAJA_14790</name>
</gene>
<dbReference type="AlphaFoldDB" id="A0A423PEV9"/>
<keyword evidence="2" id="KW-0378">Hydrolase</keyword>
<keyword evidence="2" id="KW-0347">Helicase</keyword>
<keyword evidence="2" id="KW-0067">ATP-binding</keyword>
<reference evidence="2 3" key="1">
    <citation type="submission" date="2013-10" db="EMBL/GenBank/DDBJ databases">
        <title>Salinisphaera japonica YTM-1 Genome Sequencing.</title>
        <authorList>
            <person name="Lai Q."/>
            <person name="Li C."/>
            <person name="Shao Z."/>
        </authorList>
    </citation>
    <scope>NUCLEOTIDE SEQUENCE [LARGE SCALE GENOMIC DNA]</scope>
    <source>
        <strain evidence="2 3">YTM-1</strain>
    </source>
</reference>
<dbReference type="GO" id="GO:0000725">
    <property type="term" value="P:recombinational repair"/>
    <property type="evidence" value="ECO:0007669"/>
    <property type="project" value="TreeGrafter"/>
</dbReference>
<keyword evidence="3" id="KW-1185">Reference proteome</keyword>
<dbReference type="GO" id="GO:0003677">
    <property type="term" value="F:DNA binding"/>
    <property type="evidence" value="ECO:0007669"/>
    <property type="project" value="InterPro"/>
</dbReference>